<keyword evidence="3" id="KW-1185">Reference proteome</keyword>
<dbReference type="GO" id="GO:0005737">
    <property type="term" value="C:cytoplasm"/>
    <property type="evidence" value="ECO:0007669"/>
    <property type="project" value="TreeGrafter"/>
</dbReference>
<gene>
    <name evidence="2" type="ORF">PI23P_02162</name>
</gene>
<dbReference type="OrthoDB" id="214253at2"/>
<evidence type="ECO:0000313" key="3">
    <source>
        <dbReference type="Proteomes" id="UP000003053"/>
    </source>
</evidence>
<dbReference type="Pfam" id="PF01266">
    <property type="entry name" value="DAO"/>
    <property type="match status" value="1"/>
</dbReference>
<feature type="domain" description="FAD dependent oxidoreductase" evidence="1">
    <location>
        <begin position="4"/>
        <end position="326"/>
    </location>
</feature>
<accession>A4BWB9</accession>
<dbReference type="SUPFAM" id="SSF54373">
    <property type="entry name" value="FAD-linked reductases, C-terminal domain"/>
    <property type="match status" value="1"/>
</dbReference>
<dbReference type="InterPro" id="IPR006076">
    <property type="entry name" value="FAD-dep_OxRdtase"/>
</dbReference>
<dbReference type="PANTHER" id="PTHR13847">
    <property type="entry name" value="SARCOSINE DEHYDROGENASE-RELATED"/>
    <property type="match status" value="1"/>
</dbReference>
<dbReference type="AlphaFoldDB" id="A4BWB9"/>
<reference evidence="2 3" key="1">
    <citation type="submission" date="2006-02" db="EMBL/GenBank/DDBJ databases">
        <authorList>
            <person name="Murray A."/>
            <person name="Staley J."/>
            <person name="Ferriera S."/>
            <person name="Johnson J."/>
            <person name="Kravitz S."/>
            <person name="Halpern A."/>
            <person name="Remington K."/>
            <person name="Beeson K."/>
            <person name="Tran B."/>
            <person name="Rogers Y.-H."/>
            <person name="Friedman R."/>
            <person name="Venter J.C."/>
        </authorList>
    </citation>
    <scope>NUCLEOTIDE SEQUENCE [LARGE SCALE GENOMIC DNA]</scope>
    <source>
        <strain evidence="2 3">23-P</strain>
    </source>
</reference>
<dbReference type="RefSeq" id="WP_004569055.1">
    <property type="nucleotide sequence ID" value="NZ_CH724148.1"/>
</dbReference>
<dbReference type="Gene3D" id="3.50.50.60">
    <property type="entry name" value="FAD/NAD(P)-binding domain"/>
    <property type="match status" value="1"/>
</dbReference>
<proteinExistence type="predicted"/>
<comment type="caution">
    <text evidence="2">The sequence shown here is derived from an EMBL/GenBank/DDBJ whole genome shotgun (WGS) entry which is preliminary data.</text>
</comment>
<organism evidence="2 3">
    <name type="scientific">Polaribacter irgensii 23-P</name>
    <dbReference type="NCBI Taxonomy" id="313594"/>
    <lineage>
        <taxon>Bacteria</taxon>
        <taxon>Pseudomonadati</taxon>
        <taxon>Bacteroidota</taxon>
        <taxon>Flavobacteriia</taxon>
        <taxon>Flavobacteriales</taxon>
        <taxon>Flavobacteriaceae</taxon>
    </lineage>
</organism>
<name>A4BWB9_9FLAO</name>
<dbReference type="EMBL" id="AAOG01000001">
    <property type="protein sequence ID" value="EAR13260.1"/>
    <property type="molecule type" value="Genomic_DNA"/>
</dbReference>
<protein>
    <recommendedName>
        <fullName evidence="1">FAD dependent oxidoreductase domain-containing protein</fullName>
    </recommendedName>
</protein>
<dbReference type="Gene3D" id="3.30.9.10">
    <property type="entry name" value="D-Amino Acid Oxidase, subunit A, domain 2"/>
    <property type="match status" value="1"/>
</dbReference>
<evidence type="ECO:0000313" key="2">
    <source>
        <dbReference type="EMBL" id="EAR13260.1"/>
    </source>
</evidence>
<dbReference type="SUPFAM" id="SSF51971">
    <property type="entry name" value="Nucleotide-binding domain"/>
    <property type="match status" value="1"/>
</dbReference>
<dbReference type="InterPro" id="IPR036188">
    <property type="entry name" value="FAD/NAD-bd_sf"/>
</dbReference>
<dbReference type="Proteomes" id="UP000003053">
    <property type="component" value="Unassembled WGS sequence"/>
</dbReference>
<dbReference type="eggNOG" id="COG0665">
    <property type="taxonomic scope" value="Bacteria"/>
</dbReference>
<sequence length="346" mass="38809">MKVDYIIVGLGLAGLAFAEELINANKTFLVFEDHSQTSSLVACGVYNPVVLRKFTAVWNGASQLNVAMSLYGALEKKLGQKFDDKFLIKRVFKSIEEQNNWFSASDKPLLQQFLNPNIETKKKSGILGDFGFGTVNKTGRIDTLKLVSAYRNYLKRNNWIRFEKFEHAKLVPAAENIRYQDIECKHIVFCEGFGIKENPFFNYLPLAAAKGELMTIHAPNLNIDFLLKAAVFVIPLGDDKYKVGATFNHEDKSAAPSAAGKLELEDKLKKVLTTPYEVIEQFAGIRPTTNDRRPFVGLHKEYARFAILNGLGTRGVLIAPTMAKALFLRIEKGIPLDEAADIDRFH</sequence>
<evidence type="ECO:0000259" key="1">
    <source>
        <dbReference type="Pfam" id="PF01266"/>
    </source>
</evidence>
<dbReference type="HOGENOM" id="CLU_066614_0_0_10"/>
<dbReference type="STRING" id="313594.PI23P_02162"/>